<sequence>MVKYKIILFDLDGTLSDPKIGITKSVQYALQKMGIIETDLNKLVCFIGPPLQTSFAENYNFNIENTKIAIDFYRERFKEKGMFENNLYPSIPTLLKSLKELGFTLVVATSKPTVFSEQILNYFNIDEYFDLVVGSNLDGTRAAKTEIIQYILDQYDEHELEDFIMIGDREHDIIGANNNGIDSIGVAYGYGTSQELSHSNPTYMVKSVEQLKEILMEPSKKEITNF</sequence>
<keyword evidence="2" id="KW-1185">Reference proteome</keyword>
<dbReference type="GO" id="GO:0004713">
    <property type="term" value="F:protein tyrosine kinase activity"/>
    <property type="evidence" value="ECO:0007669"/>
    <property type="project" value="TreeGrafter"/>
</dbReference>
<dbReference type="FunFam" id="3.40.50.1000:FF:000022">
    <property type="entry name" value="Phosphoglycolate phosphatase"/>
    <property type="match status" value="1"/>
</dbReference>
<dbReference type="Proteomes" id="UP001152173">
    <property type="component" value="Unassembled WGS sequence"/>
</dbReference>
<reference evidence="1" key="1">
    <citation type="submission" date="2022-05" db="EMBL/GenBank/DDBJ databases">
        <authorList>
            <person name="Colautti A."/>
            <person name="Iacumin L."/>
        </authorList>
    </citation>
    <scope>NUCLEOTIDE SEQUENCE</scope>
    <source>
        <strain evidence="1">SK 55</strain>
    </source>
</reference>
<dbReference type="InterPro" id="IPR023198">
    <property type="entry name" value="PGP-like_dom2"/>
</dbReference>
<dbReference type="AlphaFoldDB" id="A0A9X3LGQ2"/>
<accession>A0A9X3LGQ2</accession>
<dbReference type="SUPFAM" id="SSF56784">
    <property type="entry name" value="HAD-like"/>
    <property type="match status" value="1"/>
</dbReference>
<name>A0A9X3LGQ2_9BACL</name>
<gene>
    <name evidence="1" type="ORF">M9R32_07835</name>
</gene>
<keyword evidence="1" id="KW-0378">Hydrolase</keyword>
<dbReference type="GO" id="GO:0016787">
    <property type="term" value="F:hydrolase activity"/>
    <property type="evidence" value="ECO:0007669"/>
    <property type="project" value="UniProtKB-KW"/>
</dbReference>
<comment type="caution">
    <text evidence="1">The sequence shown here is derived from an EMBL/GenBank/DDBJ whole genome shotgun (WGS) entry which is preliminary data.</text>
</comment>
<dbReference type="CDD" id="cd04302">
    <property type="entry name" value="HAD_5NT"/>
    <property type="match status" value="1"/>
</dbReference>
<protein>
    <submittedName>
        <fullName evidence="1">HAD family hydrolase</fullName>
    </submittedName>
</protein>
<dbReference type="EMBL" id="JAMKBJ010000005">
    <property type="protein sequence ID" value="MCZ8537085.1"/>
    <property type="molecule type" value="Genomic_DNA"/>
</dbReference>
<dbReference type="PANTHER" id="PTHR43434:SF20">
    <property type="entry name" value="5'-NUCLEOTIDASE"/>
    <property type="match status" value="1"/>
</dbReference>
<evidence type="ECO:0000313" key="1">
    <source>
        <dbReference type="EMBL" id="MCZ8537085.1"/>
    </source>
</evidence>
<dbReference type="InterPro" id="IPR023214">
    <property type="entry name" value="HAD_sf"/>
</dbReference>
<dbReference type="Pfam" id="PF13419">
    <property type="entry name" value="HAD_2"/>
    <property type="match status" value="1"/>
</dbReference>
<dbReference type="GO" id="GO:0005829">
    <property type="term" value="C:cytosol"/>
    <property type="evidence" value="ECO:0007669"/>
    <property type="project" value="TreeGrafter"/>
</dbReference>
<dbReference type="InterPro" id="IPR036412">
    <property type="entry name" value="HAD-like_sf"/>
</dbReference>
<organism evidence="1 2">
    <name type="scientific">Paenisporosarcina quisquiliarum</name>
    <dbReference type="NCBI Taxonomy" id="365346"/>
    <lineage>
        <taxon>Bacteria</taxon>
        <taxon>Bacillati</taxon>
        <taxon>Bacillota</taxon>
        <taxon>Bacilli</taxon>
        <taxon>Bacillales</taxon>
        <taxon>Caryophanaceae</taxon>
        <taxon>Paenisporosarcina</taxon>
    </lineage>
</organism>
<dbReference type="PANTHER" id="PTHR43434">
    <property type="entry name" value="PHOSPHOGLYCOLATE PHOSPHATASE"/>
    <property type="match status" value="1"/>
</dbReference>
<dbReference type="InterPro" id="IPR041492">
    <property type="entry name" value="HAD_2"/>
</dbReference>
<dbReference type="RefSeq" id="WP_269926179.1">
    <property type="nucleotide sequence ID" value="NZ_JAMKBJ010000005.1"/>
</dbReference>
<evidence type="ECO:0000313" key="2">
    <source>
        <dbReference type="Proteomes" id="UP001152173"/>
    </source>
</evidence>
<dbReference type="Gene3D" id="3.40.50.1000">
    <property type="entry name" value="HAD superfamily/HAD-like"/>
    <property type="match status" value="1"/>
</dbReference>
<dbReference type="Gene3D" id="1.10.150.240">
    <property type="entry name" value="Putative phosphatase, domain 2"/>
    <property type="match status" value="1"/>
</dbReference>
<dbReference type="InterPro" id="IPR050155">
    <property type="entry name" value="HAD-like_hydrolase_sf"/>
</dbReference>
<proteinExistence type="predicted"/>